<reference evidence="5" key="1">
    <citation type="submission" date="2017-02" db="UniProtKB">
        <authorList>
            <consortium name="WormBaseParasite"/>
        </authorList>
    </citation>
    <scope>IDENTIFICATION</scope>
</reference>
<feature type="compositionally biased region" description="Basic residues" evidence="1">
    <location>
        <begin position="56"/>
        <end position="67"/>
    </location>
</feature>
<feature type="domain" description="R3H-associated N-terminal" evidence="2">
    <location>
        <begin position="81"/>
        <end position="136"/>
    </location>
</feature>
<dbReference type="Proteomes" id="UP000271162">
    <property type="component" value="Unassembled WGS sequence"/>
</dbReference>
<proteinExistence type="predicted"/>
<accession>A0A0N4Y7W8</accession>
<dbReference type="InterPro" id="IPR025952">
    <property type="entry name" value="R3H-assoc_dom"/>
</dbReference>
<evidence type="ECO:0000256" key="1">
    <source>
        <dbReference type="SAM" id="MobiDB-lite"/>
    </source>
</evidence>
<dbReference type="Pfam" id="PF13902">
    <property type="entry name" value="R3H-assoc"/>
    <property type="match status" value="1"/>
</dbReference>
<dbReference type="AlphaFoldDB" id="A0A0N4Y7W8"/>
<keyword evidence="4" id="KW-1185">Reference proteome</keyword>
<gene>
    <name evidence="3" type="ORF">NBR_LOCUS12279</name>
</gene>
<protein>
    <submittedName>
        <fullName evidence="5">R3H-assoc domain-containing protein</fullName>
    </submittedName>
</protein>
<reference evidence="3 4" key="2">
    <citation type="submission" date="2018-11" db="EMBL/GenBank/DDBJ databases">
        <authorList>
            <consortium name="Pathogen Informatics"/>
        </authorList>
    </citation>
    <scope>NUCLEOTIDE SEQUENCE [LARGE SCALE GENOMIC DNA]</scope>
</reference>
<feature type="region of interest" description="Disordered" evidence="1">
    <location>
        <begin position="39"/>
        <end position="67"/>
    </location>
</feature>
<name>A0A0N4Y7W8_NIPBR</name>
<evidence type="ECO:0000313" key="5">
    <source>
        <dbReference type="WBParaSite" id="NBR_0001227801-mRNA-1"/>
    </source>
</evidence>
<evidence type="ECO:0000313" key="4">
    <source>
        <dbReference type="Proteomes" id="UP000271162"/>
    </source>
</evidence>
<organism evidence="5">
    <name type="scientific">Nippostrongylus brasiliensis</name>
    <name type="common">Rat hookworm</name>
    <dbReference type="NCBI Taxonomy" id="27835"/>
    <lineage>
        <taxon>Eukaryota</taxon>
        <taxon>Metazoa</taxon>
        <taxon>Ecdysozoa</taxon>
        <taxon>Nematoda</taxon>
        <taxon>Chromadorea</taxon>
        <taxon>Rhabditida</taxon>
        <taxon>Rhabditina</taxon>
        <taxon>Rhabditomorpha</taxon>
        <taxon>Strongyloidea</taxon>
        <taxon>Heligmosomidae</taxon>
        <taxon>Nippostrongylus</taxon>
    </lineage>
</organism>
<dbReference type="EMBL" id="UYSL01020709">
    <property type="protein sequence ID" value="VDL75868.1"/>
    <property type="molecule type" value="Genomic_DNA"/>
</dbReference>
<dbReference type="WBParaSite" id="NBR_0001227801-mRNA-1">
    <property type="protein sequence ID" value="NBR_0001227801-mRNA-1"/>
    <property type="gene ID" value="NBR_0001227801"/>
</dbReference>
<evidence type="ECO:0000313" key="3">
    <source>
        <dbReference type="EMBL" id="VDL75868.1"/>
    </source>
</evidence>
<evidence type="ECO:0000259" key="2">
    <source>
        <dbReference type="Pfam" id="PF13902"/>
    </source>
</evidence>
<sequence length="175" mass="20464">MGVTRRIEHLRPINVQDEINDVIDRFNYADFDFSDSDNEAVGAEKNDDSSDLGRLSRSRKNKERRAERKMRRFLDVENHGVVTKSRMGARKQRQYENARIVMSFADQDDICTDFTDLVPHTVTAFDRLFLDQESMQVRLFSLGKSSYRRPSTRLIKQIDVPLCNHLFNCLWAGCR</sequence>
<dbReference type="STRING" id="27835.A0A0N4Y7W8"/>